<proteinExistence type="predicted"/>
<protein>
    <submittedName>
        <fullName evidence="1">Putative structural protein</fullName>
    </submittedName>
</protein>
<dbReference type="Proteomes" id="UP000241090">
    <property type="component" value="Segment"/>
</dbReference>
<dbReference type="InterPro" id="IPR020288">
    <property type="entry name" value="Sheath_initiator"/>
</dbReference>
<reference evidence="1 2" key="1">
    <citation type="submission" date="2017-09" db="EMBL/GenBank/DDBJ databases">
        <authorList>
            <person name="Ehlers B."/>
            <person name="Leendertz F.H."/>
        </authorList>
    </citation>
    <scope>NUCLEOTIDE SEQUENCE [LARGE SCALE GENOMIC DNA]</scope>
</reference>
<evidence type="ECO:0000313" key="2">
    <source>
        <dbReference type="Proteomes" id="UP000241090"/>
    </source>
</evidence>
<gene>
    <name evidence="1" type="ORF">CNR33_00047</name>
</gene>
<dbReference type="Pfam" id="PF10934">
    <property type="entry name" value="Sheath_initiator"/>
    <property type="match status" value="1"/>
</dbReference>
<sequence>MTTSTLQIDSNNDLYLPDGRNLVLLTGTEAVVQDVRCATLMRKGEDVYDVLSGVDYLGYIFTPQPSYDNARRSLISNIESSPDVLTVESLTMTVTENTLTYEAKIRTTYGQIAIGN</sequence>
<dbReference type="OrthoDB" id="15280at10239"/>
<name>A0A2H4P6T1_9CAUD</name>
<organism evidence="1 2">
    <name type="scientific">Pseudomonas phage tabernarius</name>
    <dbReference type="NCBI Taxonomy" id="2048978"/>
    <lineage>
        <taxon>Viruses</taxon>
        <taxon>Duplodnaviria</taxon>
        <taxon>Heunggongvirae</taxon>
        <taxon>Uroviricota</taxon>
        <taxon>Caudoviricetes</taxon>
        <taxon>Lindbergviridae</taxon>
        <taxon>Tabernariusvirus</taxon>
        <taxon>Tabernariusvirus tabernarius</taxon>
    </lineage>
</organism>
<accession>A0A2H4P6T1</accession>
<evidence type="ECO:0000313" key="1">
    <source>
        <dbReference type="EMBL" id="ATW57893.1"/>
    </source>
</evidence>
<keyword evidence="2" id="KW-1185">Reference proteome</keyword>
<dbReference type="EMBL" id="MG018926">
    <property type="protein sequence ID" value="ATW57893.1"/>
    <property type="molecule type" value="Genomic_DNA"/>
</dbReference>